<accession>A0AA38UN06</accession>
<evidence type="ECO:0000313" key="3">
    <source>
        <dbReference type="Proteomes" id="UP001163846"/>
    </source>
</evidence>
<keyword evidence="3" id="KW-1185">Reference proteome</keyword>
<feature type="compositionally biased region" description="Basic and acidic residues" evidence="1">
    <location>
        <begin position="435"/>
        <end position="457"/>
    </location>
</feature>
<dbReference type="AlphaFoldDB" id="A0AA38UN06"/>
<name>A0AA38UN06_9AGAR</name>
<evidence type="ECO:0000313" key="2">
    <source>
        <dbReference type="EMBL" id="KAJ3844772.1"/>
    </source>
</evidence>
<dbReference type="Proteomes" id="UP001163846">
    <property type="component" value="Unassembled WGS sequence"/>
</dbReference>
<comment type="caution">
    <text evidence="2">The sequence shown here is derived from an EMBL/GenBank/DDBJ whole genome shotgun (WGS) entry which is preliminary data.</text>
</comment>
<feature type="region of interest" description="Disordered" evidence="1">
    <location>
        <begin position="397"/>
        <end position="474"/>
    </location>
</feature>
<evidence type="ECO:0000256" key="1">
    <source>
        <dbReference type="SAM" id="MobiDB-lite"/>
    </source>
</evidence>
<sequence>MMFCQLPTRSLSRPKFLLFTLAYLMVVARLVIALPMLQPRAGRKALRRDMHALKVGYYVWDTEKPSTISTADTAEGRWLYWPRKGHESTIEKLGAFIALCVDIAPDQQCFVYHKEAEKVKQIGPQLDKSGEKLDENFYRTLLIDVRLAGFNKSRKWIYEEFLKVTVPGELQSGSALHGTAPVDERCIYAMLQILKSKPLVLGQGYDFQMSLKDLLRTRSTAAPWTNLHFGFHELTGWRRVIGRSRTHIRIDEEPNFLCLRLLNACFGLEISGSSNTVLDTAPAPDPRWVISTLFHPKLTPQLNETALSDRYNDPVFINTLREDLKNLTLLQEFQEPPGKPFKDPQSYIRAVFKFLVSKEWLEPVPDLSSPELRISLRPLMIFFKRDIRNKILGNVDDSNGLDESSEGANLPASDHAKVASHTLKRPVEGVTEPEDAGRDKRLKVDSGQHEKVSEVPDKPNSPLAPSKPGAEPLG</sequence>
<dbReference type="EMBL" id="MU805947">
    <property type="protein sequence ID" value="KAJ3844772.1"/>
    <property type="molecule type" value="Genomic_DNA"/>
</dbReference>
<protein>
    <submittedName>
        <fullName evidence="2">Uncharacterized protein</fullName>
    </submittedName>
</protein>
<organism evidence="2 3">
    <name type="scientific">Lentinula raphanica</name>
    <dbReference type="NCBI Taxonomy" id="153919"/>
    <lineage>
        <taxon>Eukaryota</taxon>
        <taxon>Fungi</taxon>
        <taxon>Dikarya</taxon>
        <taxon>Basidiomycota</taxon>
        <taxon>Agaricomycotina</taxon>
        <taxon>Agaricomycetes</taxon>
        <taxon>Agaricomycetidae</taxon>
        <taxon>Agaricales</taxon>
        <taxon>Marasmiineae</taxon>
        <taxon>Omphalotaceae</taxon>
        <taxon>Lentinula</taxon>
    </lineage>
</organism>
<gene>
    <name evidence="2" type="ORF">F5878DRAFT_50616</name>
</gene>
<reference evidence="2" key="1">
    <citation type="submission" date="2022-08" db="EMBL/GenBank/DDBJ databases">
        <authorList>
            <consortium name="DOE Joint Genome Institute"/>
            <person name="Min B."/>
            <person name="Riley R."/>
            <person name="Sierra-Patev S."/>
            <person name="Naranjo-Ortiz M."/>
            <person name="Looney B."/>
            <person name="Konkel Z."/>
            <person name="Slot J.C."/>
            <person name="Sakamoto Y."/>
            <person name="Steenwyk J.L."/>
            <person name="Rokas A."/>
            <person name="Carro J."/>
            <person name="Camarero S."/>
            <person name="Ferreira P."/>
            <person name="Molpeceres G."/>
            <person name="Ruiz-Duenas F.J."/>
            <person name="Serrano A."/>
            <person name="Henrissat B."/>
            <person name="Drula E."/>
            <person name="Hughes K.W."/>
            <person name="Mata J.L."/>
            <person name="Ishikawa N.K."/>
            <person name="Vargas-Isla R."/>
            <person name="Ushijima S."/>
            <person name="Smith C.A."/>
            <person name="Ahrendt S."/>
            <person name="Andreopoulos W."/>
            <person name="He G."/>
            <person name="Labutti K."/>
            <person name="Lipzen A."/>
            <person name="Ng V."/>
            <person name="Sandor L."/>
            <person name="Barry K."/>
            <person name="Martinez A.T."/>
            <person name="Xiao Y."/>
            <person name="Gibbons J.G."/>
            <person name="Terashima K."/>
            <person name="Hibbett D.S."/>
            <person name="Grigoriev I.V."/>
        </authorList>
    </citation>
    <scope>NUCLEOTIDE SEQUENCE</scope>
    <source>
        <strain evidence="2">TFB9207</strain>
    </source>
</reference>
<proteinExistence type="predicted"/>